<organism evidence="1 2">
    <name type="scientific">Brooklawnia cerclae</name>
    <dbReference type="NCBI Taxonomy" id="349934"/>
    <lineage>
        <taxon>Bacteria</taxon>
        <taxon>Bacillati</taxon>
        <taxon>Actinomycetota</taxon>
        <taxon>Actinomycetes</taxon>
        <taxon>Propionibacteriales</taxon>
        <taxon>Propionibacteriaceae</taxon>
        <taxon>Brooklawnia</taxon>
    </lineage>
</organism>
<gene>
    <name evidence="1" type="ORF">FB473_001113</name>
</gene>
<accession>A0ABX0SGK7</accession>
<protein>
    <submittedName>
        <fullName evidence="1">Methionine synthase II (Cobalamin-independent)</fullName>
    </submittedName>
</protein>
<dbReference type="EMBL" id="JAAMOZ010000001">
    <property type="protein sequence ID" value="NIH56468.1"/>
    <property type="molecule type" value="Genomic_DNA"/>
</dbReference>
<comment type="caution">
    <text evidence="1">The sequence shown here is derived from an EMBL/GenBank/DDBJ whole genome shotgun (WGS) entry which is preliminary data.</text>
</comment>
<dbReference type="Proteomes" id="UP000749311">
    <property type="component" value="Unassembled WGS sequence"/>
</dbReference>
<dbReference type="SUPFAM" id="SSF51726">
    <property type="entry name" value="UROD/MetE-like"/>
    <property type="match status" value="1"/>
</dbReference>
<evidence type="ECO:0000313" key="2">
    <source>
        <dbReference type="Proteomes" id="UP000749311"/>
    </source>
</evidence>
<dbReference type="RefSeq" id="WP_208390451.1">
    <property type="nucleotide sequence ID" value="NZ_BAAAOO010000015.1"/>
</dbReference>
<evidence type="ECO:0000313" key="1">
    <source>
        <dbReference type="EMBL" id="NIH56468.1"/>
    </source>
</evidence>
<proteinExistence type="predicted"/>
<name>A0ABX0SGK7_9ACTN</name>
<reference evidence="1 2" key="1">
    <citation type="submission" date="2020-02" db="EMBL/GenBank/DDBJ databases">
        <title>Sequencing the genomes of 1000 actinobacteria strains.</title>
        <authorList>
            <person name="Klenk H.-P."/>
        </authorList>
    </citation>
    <scope>NUCLEOTIDE SEQUENCE [LARGE SCALE GENOMIC DNA]</scope>
    <source>
        <strain evidence="1 2">DSM 19609</strain>
    </source>
</reference>
<dbReference type="InterPro" id="IPR038071">
    <property type="entry name" value="UROD/MetE-like_sf"/>
</dbReference>
<dbReference type="Gene3D" id="3.20.20.210">
    <property type="match status" value="1"/>
</dbReference>
<keyword evidence="2" id="KW-1185">Reference proteome</keyword>
<sequence length="323" mass="33976">MPGDDMRETVRVVRDLLPDIFAWPELPGRGPASGMIGRTLGLLGQPCVLDADGWRLASAVSAPQVRSERWWHSDLDDIEELTLDASAPVKVAFAGPWTLAASVRLAHPTMDHVIADEGACRDVAQALAEGVADRVATISSRLGRPVLVQLDEPAAPAVLGGTLPTFSGLHRYRTPGRDEVEGAWRLVVEAVGGMPAVEGVWMHCCAPGLDLGAIERTGFTGAALDARHLTDRSLDDVGGWLESGRTLALGVARTDQVIVPPVDGLVDAAAGLLRPLGLDPDLLDAGVVLTPACGLGTWPADAARAVLERLGSAAPLVAERLHR</sequence>